<comment type="caution">
    <text evidence="1">The sequence shown here is derived from an EMBL/GenBank/DDBJ whole genome shotgun (WGS) entry which is preliminary data.</text>
</comment>
<accession>A0AA38H041</accession>
<proteinExistence type="predicted"/>
<name>A0AA38H041_TAXCH</name>
<reference evidence="1 2" key="1">
    <citation type="journal article" date="2021" name="Nat. Plants">
        <title>The Taxus genome provides insights into paclitaxel biosynthesis.</title>
        <authorList>
            <person name="Xiong X."/>
            <person name="Gou J."/>
            <person name="Liao Q."/>
            <person name="Li Y."/>
            <person name="Zhou Q."/>
            <person name="Bi G."/>
            <person name="Li C."/>
            <person name="Du R."/>
            <person name="Wang X."/>
            <person name="Sun T."/>
            <person name="Guo L."/>
            <person name="Liang H."/>
            <person name="Lu P."/>
            <person name="Wu Y."/>
            <person name="Zhang Z."/>
            <person name="Ro D.K."/>
            <person name="Shang Y."/>
            <person name="Huang S."/>
            <person name="Yan J."/>
        </authorList>
    </citation>
    <scope>NUCLEOTIDE SEQUENCE [LARGE SCALE GENOMIC DNA]</scope>
    <source>
        <strain evidence="1">Ta-2019</strain>
    </source>
</reference>
<protein>
    <submittedName>
        <fullName evidence="1">Uncharacterized protein</fullName>
    </submittedName>
</protein>
<feature type="non-terminal residue" evidence="1">
    <location>
        <position position="64"/>
    </location>
</feature>
<feature type="non-terminal residue" evidence="1">
    <location>
        <position position="1"/>
    </location>
</feature>
<dbReference type="Proteomes" id="UP000824469">
    <property type="component" value="Unassembled WGS sequence"/>
</dbReference>
<evidence type="ECO:0000313" key="1">
    <source>
        <dbReference type="EMBL" id="KAH9331931.1"/>
    </source>
</evidence>
<organism evidence="1 2">
    <name type="scientific">Taxus chinensis</name>
    <name type="common">Chinese yew</name>
    <name type="synonym">Taxus wallichiana var. chinensis</name>
    <dbReference type="NCBI Taxonomy" id="29808"/>
    <lineage>
        <taxon>Eukaryota</taxon>
        <taxon>Viridiplantae</taxon>
        <taxon>Streptophyta</taxon>
        <taxon>Embryophyta</taxon>
        <taxon>Tracheophyta</taxon>
        <taxon>Spermatophyta</taxon>
        <taxon>Pinopsida</taxon>
        <taxon>Pinidae</taxon>
        <taxon>Conifers II</taxon>
        <taxon>Cupressales</taxon>
        <taxon>Taxaceae</taxon>
        <taxon>Taxus</taxon>
    </lineage>
</organism>
<dbReference type="AlphaFoldDB" id="A0AA38H041"/>
<keyword evidence="2" id="KW-1185">Reference proteome</keyword>
<sequence>QMVGARPWVGPNGWGEALGRAKWLGRGLGSGQMVGARPWVRPNGWGEALGRARWLVVALGRAGV</sequence>
<gene>
    <name evidence="1" type="ORF">KI387_004039</name>
</gene>
<dbReference type="EMBL" id="JAHRHJ020000001">
    <property type="protein sequence ID" value="KAH9331931.1"/>
    <property type="molecule type" value="Genomic_DNA"/>
</dbReference>
<evidence type="ECO:0000313" key="2">
    <source>
        <dbReference type="Proteomes" id="UP000824469"/>
    </source>
</evidence>